<gene>
    <name evidence="8" type="ORF">ACFSQW_19695</name>
</gene>
<feature type="domain" description="SusD-like N-terminal" evidence="7">
    <location>
        <begin position="80"/>
        <end position="216"/>
    </location>
</feature>
<name>A0ABW5L780_9SPHI</name>
<keyword evidence="9" id="KW-1185">Reference proteome</keyword>
<evidence type="ECO:0000313" key="8">
    <source>
        <dbReference type="EMBL" id="MFD2556628.1"/>
    </source>
</evidence>
<organism evidence="8 9">
    <name type="scientific">Sphingobacterium tabacisoli</name>
    <dbReference type="NCBI Taxonomy" id="2044855"/>
    <lineage>
        <taxon>Bacteria</taxon>
        <taxon>Pseudomonadati</taxon>
        <taxon>Bacteroidota</taxon>
        <taxon>Sphingobacteriia</taxon>
        <taxon>Sphingobacteriales</taxon>
        <taxon>Sphingobacteriaceae</taxon>
        <taxon>Sphingobacterium</taxon>
    </lineage>
</organism>
<comment type="caution">
    <text evidence="8">The sequence shown here is derived from an EMBL/GenBank/DDBJ whole genome shotgun (WGS) entry which is preliminary data.</text>
</comment>
<dbReference type="SUPFAM" id="SSF48452">
    <property type="entry name" value="TPR-like"/>
    <property type="match status" value="1"/>
</dbReference>
<accession>A0ABW5L780</accession>
<reference evidence="9" key="1">
    <citation type="journal article" date="2019" name="Int. J. Syst. Evol. Microbiol.">
        <title>The Global Catalogue of Microorganisms (GCM) 10K type strain sequencing project: providing services to taxonomists for standard genome sequencing and annotation.</title>
        <authorList>
            <consortium name="The Broad Institute Genomics Platform"/>
            <consortium name="The Broad Institute Genome Sequencing Center for Infectious Disease"/>
            <person name="Wu L."/>
            <person name="Ma J."/>
        </authorList>
    </citation>
    <scope>NUCLEOTIDE SEQUENCE [LARGE SCALE GENOMIC DNA]</scope>
    <source>
        <strain evidence="9">KCTC 52298</strain>
    </source>
</reference>
<proteinExistence type="inferred from homology"/>
<evidence type="ECO:0000256" key="5">
    <source>
        <dbReference type="ARBA" id="ARBA00023237"/>
    </source>
</evidence>
<evidence type="ECO:0000256" key="4">
    <source>
        <dbReference type="ARBA" id="ARBA00023136"/>
    </source>
</evidence>
<evidence type="ECO:0000256" key="3">
    <source>
        <dbReference type="ARBA" id="ARBA00022729"/>
    </source>
</evidence>
<evidence type="ECO:0000256" key="1">
    <source>
        <dbReference type="ARBA" id="ARBA00004442"/>
    </source>
</evidence>
<evidence type="ECO:0000259" key="7">
    <source>
        <dbReference type="Pfam" id="PF14322"/>
    </source>
</evidence>
<sequence length="485" mass="55422">MKNIREITTRLLLAIFVLSSVSCDKFLTENPTSDLTDREVLESVTGLGILLKGTYRMMRDGNNNPPISSPSGIKILSTVTGTDMMVNQEQVGNNWNFYTYNNQRYDPAGAVTSVIWGTAYKVILNTNIIIGNIDQAAGVQSEKDAIKGQALALRARNYFNLVRLYQHTYSVAKGKLGVPLQLKEDLEPKERATVEEVYKRILQDLGDAEHLLKNYDRSNNRNYYNIDVVNFLLAQVYLTMENWEQAEKYAREIRTTYSLMSMTEYGAGFSSLNKEWVLGYEQGAQDYWWYDSPACWFDFGQNNAPWQSEQILPSNYFVEVVMKDDPRLLVIPNPLYPTKYAATKFRELKSQPPYGHLYDLRAAEMYLVEAEAAARQGKVTEALQVLNLVQSERDASITTTTAQEMLIEAILLERRKEMWGEGIEWFDMLRLKTGVEKTLAQGHYQELSIPALSNKLIMMIPEKEVVNNRLLVQNPHPGQEPVFKP</sequence>
<dbReference type="EMBL" id="JBHULD010000018">
    <property type="protein sequence ID" value="MFD2556628.1"/>
    <property type="molecule type" value="Genomic_DNA"/>
</dbReference>
<dbReference type="Gene3D" id="1.25.40.390">
    <property type="match status" value="1"/>
</dbReference>
<dbReference type="Pfam" id="PF07980">
    <property type="entry name" value="SusD_RagB"/>
    <property type="match status" value="1"/>
</dbReference>
<dbReference type="InterPro" id="IPR012944">
    <property type="entry name" value="SusD_RagB_dom"/>
</dbReference>
<feature type="domain" description="RagB/SusD" evidence="6">
    <location>
        <begin position="356"/>
        <end position="475"/>
    </location>
</feature>
<dbReference type="InterPro" id="IPR033985">
    <property type="entry name" value="SusD-like_N"/>
</dbReference>
<dbReference type="PROSITE" id="PS51257">
    <property type="entry name" value="PROKAR_LIPOPROTEIN"/>
    <property type="match status" value="1"/>
</dbReference>
<dbReference type="InterPro" id="IPR011990">
    <property type="entry name" value="TPR-like_helical_dom_sf"/>
</dbReference>
<keyword evidence="3" id="KW-0732">Signal</keyword>
<dbReference type="RefSeq" id="WP_210352336.1">
    <property type="nucleotide sequence ID" value="NZ_JAEQMU010000001.1"/>
</dbReference>
<keyword evidence="4" id="KW-0472">Membrane</keyword>
<evidence type="ECO:0000313" key="9">
    <source>
        <dbReference type="Proteomes" id="UP001597440"/>
    </source>
</evidence>
<protein>
    <submittedName>
        <fullName evidence="8">RagB/SusD family nutrient uptake outer membrane protein</fullName>
    </submittedName>
</protein>
<keyword evidence="5" id="KW-0998">Cell outer membrane</keyword>
<dbReference type="Proteomes" id="UP001597440">
    <property type="component" value="Unassembled WGS sequence"/>
</dbReference>
<dbReference type="CDD" id="cd08977">
    <property type="entry name" value="SusD"/>
    <property type="match status" value="1"/>
</dbReference>
<dbReference type="Pfam" id="PF14322">
    <property type="entry name" value="SusD-like_3"/>
    <property type="match status" value="1"/>
</dbReference>
<evidence type="ECO:0000256" key="2">
    <source>
        <dbReference type="ARBA" id="ARBA00006275"/>
    </source>
</evidence>
<comment type="similarity">
    <text evidence="2">Belongs to the SusD family.</text>
</comment>
<evidence type="ECO:0000259" key="6">
    <source>
        <dbReference type="Pfam" id="PF07980"/>
    </source>
</evidence>
<comment type="subcellular location">
    <subcellularLocation>
        <location evidence="1">Cell outer membrane</location>
    </subcellularLocation>
</comment>